<evidence type="ECO:0000313" key="9">
    <source>
        <dbReference type="Proteomes" id="UP000177165"/>
    </source>
</evidence>
<proteinExistence type="inferred from homology"/>
<evidence type="ECO:0000256" key="1">
    <source>
        <dbReference type="ARBA" id="ARBA00008857"/>
    </source>
</evidence>
<dbReference type="STRING" id="1798540.A3B74_01965"/>
<dbReference type="Pfam" id="PF02899">
    <property type="entry name" value="Phage_int_SAM_1"/>
    <property type="match status" value="1"/>
</dbReference>
<protein>
    <recommendedName>
        <fullName evidence="10">Tyrosine recombinase XerC</fullName>
    </recommendedName>
</protein>
<keyword evidence="4" id="KW-0233">DNA recombination</keyword>
<keyword evidence="3 5" id="KW-0238">DNA-binding</keyword>
<feature type="domain" description="Core-binding (CB)" evidence="7">
    <location>
        <begin position="3"/>
        <end position="93"/>
    </location>
</feature>
<dbReference type="Gene3D" id="1.10.150.130">
    <property type="match status" value="1"/>
</dbReference>
<dbReference type="EMBL" id="MHKB01000015">
    <property type="protein sequence ID" value="OGY78443.1"/>
    <property type="molecule type" value="Genomic_DNA"/>
</dbReference>
<dbReference type="InterPro" id="IPR004107">
    <property type="entry name" value="Integrase_SAM-like_N"/>
</dbReference>
<evidence type="ECO:0000256" key="5">
    <source>
        <dbReference type="PROSITE-ProRule" id="PRU01248"/>
    </source>
</evidence>
<gene>
    <name evidence="8" type="ORF">A3B74_01965</name>
</gene>
<dbReference type="PROSITE" id="PS51900">
    <property type="entry name" value="CB"/>
    <property type="match status" value="1"/>
</dbReference>
<evidence type="ECO:0000256" key="2">
    <source>
        <dbReference type="ARBA" id="ARBA00022908"/>
    </source>
</evidence>
<dbReference type="PROSITE" id="PS51898">
    <property type="entry name" value="TYR_RECOMBINASE"/>
    <property type="match status" value="1"/>
</dbReference>
<dbReference type="Proteomes" id="UP000177165">
    <property type="component" value="Unassembled WGS sequence"/>
</dbReference>
<dbReference type="PANTHER" id="PTHR30349:SF41">
    <property type="entry name" value="INTEGRASE_RECOMBINASE PROTEIN MJ0367-RELATED"/>
    <property type="match status" value="1"/>
</dbReference>
<reference evidence="8 9" key="1">
    <citation type="journal article" date="2016" name="Nat. Commun.">
        <title>Thousands of microbial genomes shed light on interconnected biogeochemical processes in an aquifer system.</title>
        <authorList>
            <person name="Anantharaman K."/>
            <person name="Brown C.T."/>
            <person name="Hug L.A."/>
            <person name="Sharon I."/>
            <person name="Castelle C.J."/>
            <person name="Probst A.J."/>
            <person name="Thomas B.C."/>
            <person name="Singh A."/>
            <person name="Wilkins M.J."/>
            <person name="Karaoz U."/>
            <person name="Brodie E.L."/>
            <person name="Williams K.H."/>
            <person name="Hubbard S.S."/>
            <person name="Banfield J.F."/>
        </authorList>
    </citation>
    <scope>NUCLEOTIDE SEQUENCE [LARGE SCALE GENOMIC DNA]</scope>
</reference>
<dbReference type="PANTHER" id="PTHR30349">
    <property type="entry name" value="PHAGE INTEGRASE-RELATED"/>
    <property type="match status" value="1"/>
</dbReference>
<evidence type="ECO:0000256" key="4">
    <source>
        <dbReference type="ARBA" id="ARBA00023172"/>
    </source>
</evidence>
<dbReference type="InterPro" id="IPR011010">
    <property type="entry name" value="DNA_brk_join_enz"/>
</dbReference>
<comment type="caution">
    <text evidence="8">The sequence shown here is derived from an EMBL/GenBank/DDBJ whole genome shotgun (WGS) entry which is preliminary data.</text>
</comment>
<evidence type="ECO:0000259" key="6">
    <source>
        <dbReference type="PROSITE" id="PS51898"/>
    </source>
</evidence>
<dbReference type="InterPro" id="IPR013762">
    <property type="entry name" value="Integrase-like_cat_sf"/>
</dbReference>
<evidence type="ECO:0000259" key="7">
    <source>
        <dbReference type="PROSITE" id="PS51900"/>
    </source>
</evidence>
<dbReference type="GO" id="GO:0006310">
    <property type="term" value="P:DNA recombination"/>
    <property type="evidence" value="ECO:0007669"/>
    <property type="project" value="UniProtKB-KW"/>
</dbReference>
<comment type="similarity">
    <text evidence="1">Belongs to the 'phage' integrase family.</text>
</comment>
<dbReference type="InterPro" id="IPR044068">
    <property type="entry name" value="CB"/>
</dbReference>
<dbReference type="InterPro" id="IPR002104">
    <property type="entry name" value="Integrase_catalytic"/>
</dbReference>
<dbReference type="InterPro" id="IPR010998">
    <property type="entry name" value="Integrase_recombinase_N"/>
</dbReference>
<dbReference type="SUPFAM" id="SSF56349">
    <property type="entry name" value="DNA breaking-rejoining enzymes"/>
    <property type="match status" value="1"/>
</dbReference>
<dbReference type="SUPFAM" id="SSF47823">
    <property type="entry name" value="lambda integrase-like, N-terminal domain"/>
    <property type="match status" value="1"/>
</dbReference>
<dbReference type="Gene3D" id="1.10.443.10">
    <property type="entry name" value="Intergrase catalytic core"/>
    <property type="match status" value="1"/>
</dbReference>
<dbReference type="AlphaFoldDB" id="A0A1G2ANG2"/>
<dbReference type="NCBIfam" id="NF040815">
    <property type="entry name" value="recomb_XerA_Arch"/>
    <property type="match status" value="1"/>
</dbReference>
<dbReference type="CDD" id="cd00798">
    <property type="entry name" value="INT_XerDC_C"/>
    <property type="match status" value="1"/>
</dbReference>
<feature type="domain" description="Tyr recombinase" evidence="6">
    <location>
        <begin position="113"/>
        <end position="301"/>
    </location>
</feature>
<evidence type="ECO:0008006" key="10">
    <source>
        <dbReference type="Google" id="ProtNLM"/>
    </source>
</evidence>
<keyword evidence="2" id="KW-0229">DNA integration</keyword>
<accession>A0A1G2ANG2</accession>
<dbReference type="GO" id="GO:0015074">
    <property type="term" value="P:DNA integration"/>
    <property type="evidence" value="ECO:0007669"/>
    <property type="project" value="UniProtKB-KW"/>
</dbReference>
<dbReference type="GO" id="GO:0003677">
    <property type="term" value="F:DNA binding"/>
    <property type="evidence" value="ECO:0007669"/>
    <property type="project" value="UniProtKB-UniRule"/>
</dbReference>
<evidence type="ECO:0000256" key="3">
    <source>
        <dbReference type="ARBA" id="ARBA00023125"/>
    </source>
</evidence>
<organism evidence="8 9">
    <name type="scientific">Candidatus Kerfeldbacteria bacterium RIFCSPHIGHO2_02_FULL_42_14</name>
    <dbReference type="NCBI Taxonomy" id="1798540"/>
    <lineage>
        <taxon>Bacteria</taxon>
        <taxon>Candidatus Kerfeldiibacteriota</taxon>
    </lineage>
</organism>
<name>A0A1G2ANG2_9BACT</name>
<dbReference type="InterPro" id="IPR050090">
    <property type="entry name" value="Tyrosine_recombinase_XerCD"/>
</dbReference>
<sequence length="307" mass="35838">MKSQLLELITQFLEYLEVEKNRSALTIRNYDYSLHKFVRWAGISKPNHITAPLVHKYRLWLHRIVDPKTSEPLRTTTQNYHLIALRSFLKWLAKQDIATLASEKIELGRLPDRQVSFLEGNELARLLDAPLKLKMREILKMRDKAILEVFFSTGLRVSELSRLKMNDVNLSKEEFTVRGKGGKLRLVFLSEIARAWIGRYIRIRRDMSPYLFVRHDFAEKRQGTAVPLTPRSIQRLIQKYARAAGLTKPITPHTLRHSYATDLLLNGADIRAVQTMLGHASITTTQIYTHITNQRLRDVYKRYHSKH</sequence>
<evidence type="ECO:0000313" key="8">
    <source>
        <dbReference type="EMBL" id="OGY78443.1"/>
    </source>
</evidence>
<dbReference type="Pfam" id="PF00589">
    <property type="entry name" value="Phage_integrase"/>
    <property type="match status" value="1"/>
</dbReference>